<proteinExistence type="predicted"/>
<gene>
    <name evidence="1" type="primary">Nlrc3</name>
    <name evidence="1" type="ORF">AWC38_SpisGene24587</name>
</gene>
<dbReference type="SUPFAM" id="SSF52047">
    <property type="entry name" value="RNI-like"/>
    <property type="match status" value="7"/>
</dbReference>
<name>A0A2B4R380_STYPI</name>
<keyword evidence="2" id="KW-1185">Reference proteome</keyword>
<organism evidence="1 2">
    <name type="scientific">Stylophora pistillata</name>
    <name type="common">Smooth cauliflower coral</name>
    <dbReference type="NCBI Taxonomy" id="50429"/>
    <lineage>
        <taxon>Eukaryota</taxon>
        <taxon>Metazoa</taxon>
        <taxon>Cnidaria</taxon>
        <taxon>Anthozoa</taxon>
        <taxon>Hexacorallia</taxon>
        <taxon>Scleractinia</taxon>
        <taxon>Astrocoeniina</taxon>
        <taxon>Pocilloporidae</taxon>
        <taxon>Stylophora</taxon>
    </lineage>
</organism>
<protein>
    <submittedName>
        <fullName evidence="1">Protein NLRC3</fullName>
    </submittedName>
</protein>
<dbReference type="PANTHER" id="PTHR46844">
    <property type="entry name" value="SLR5058 PROTEIN"/>
    <property type="match status" value="1"/>
</dbReference>
<evidence type="ECO:0000313" key="1">
    <source>
        <dbReference type="EMBL" id="PFX11606.1"/>
    </source>
</evidence>
<dbReference type="EMBL" id="LSMT01002133">
    <property type="protein sequence ID" value="PFX11606.1"/>
    <property type="molecule type" value="Genomic_DNA"/>
</dbReference>
<sequence length="1618" mass="179382">MATLPKWNPGCTRQSQKSWGVDAQLLQITGAGVERGPNHTHSGDGHDKLMGFMNSTFPLAVYGLQDAFSGYILYLKLWTTNSDPKLIGRWYMDHLYKTLLKHEYKKRSQLKPLFWDNTIQLPLEDVYTRLKILSRRKRDFQLENNEHVLRGERLIAEIRENTFLDGLWNNPLNLLLLCIVFEDYKGGLPSYRTELYQIIVCCILRRYCAKHDQEASVDDKALVGLFKDSLLVLGELAWRCLEEDRFSFREEELAEFESANTNLAARKLGLVFKEASLRKINPQHEYFFFHKTFQEYLAAFYVANKLLIKEVDFSESHLDYYNDITVRYRQVFISMSGILGEDAGLLFEQTSKKLKEENWDWHLCSKQEATCFEEYFKESRNDEQVAMALCSYIPLPQTMTLDLSQQKTSTAVFIILKACRSFSQLQFPVHLVPECSGENIDINLDGDTLADVIASNTQLQTLSFSGDLSEEKTTTLLCKALTVDSTLHSFTLETAEGISSSDVVTISDSLATNKTLTTVTLKMSCEILKSWVGLLDKGLSADTPLASVVLEIFGSWRDTEAEDFKKIFLNRSLTSLSLTLFGDWQDSLMASVSEGLLANPSVKSLALTFCGKLSYTGVALLKKGFLENRSLESLEFKWFGELPTNWANISRTLHSAVKSTTSFTLHPNVTGMVGTSQVACLRLVLSENILASKLHSLAVNMLGELDWSGANDLCNGLIASSVSCVTLNFKERVTDNVANCLFKHLNKLKTLSKLTISIQGELMGDGKNTLERLSRNQTYLFASNVNDSNEGDKICREVGLSANDSSSLTPVFTKVKNGCVAKLSVSVNNPDSISGDWGSTLCEGLAKSESLTTLSLTFNNSSFIKNMDALWDAAAKNRSLTTLSLTLNSYNKYVRSEPITCGLSNGLAKNSSLTTLSLTLNSCWVWENMVDDDLSNGLAENTSLTTLILTLNIQSDWNIENPLMYYLSDGLAKNTSLTTLSLTLNNYGDFTGCMLSGRNDKLTKRMSLTTLSLTLNNYSDFEGCMISGLSEGLTKNMSLTTLSLAVNNYSNFKGRMVSGRSDWLAKNKSLTTLSLAVNNCSDFKGYMISGRSDWLAKNKSLTTLSLAVNNYSNFKGYMISGLSDWLTKSVSLTTLSLAINNYSSFDGDLTDGLIDGLANFKSLTTLSLTLKNHSYRPNSCFGALMNGLHLNKLKTLSKLTISIQGELMGDGKNTLERLSRNQTYLFALNVSDSYSGDKICREVGLSADDSSSLTPVLTKVKDGCVTKLSVSVNNPDSISGDWGSTLCEGLAKSESLTTLSLTFNNSSFINNMDALWDAAAKNKSLTTLSLTLNSYNEYVMSEPMPCGLSDGLAKNSSLTTLSLTLNDCWIWEKMVADDLSDGLAKNTSLTTLSLTFNIQSDLISDKPVMHYLSDMLAKNTSLTTLSLTLNNYCASGWEECLMSDLSEGLTDNMSLTTLSLTLNNYRHFMGCMISHLNEGLMKNMSLTTLILTLNNYRNFRGCMISALSYGLTKNKSLTTLSLTLNSYYARDFEGGSMSGLSDWLTKNMSLTTLSLTLNNYRDFKGYMIDGVSDWLAQYMSLTTLSLTINNYSSFDGDLTDGLIDGLANIKSLTTLSLT</sequence>
<dbReference type="PANTHER" id="PTHR46844:SF1">
    <property type="entry name" value="SLR5058 PROTEIN"/>
    <property type="match status" value="1"/>
</dbReference>
<accession>A0A2B4R380</accession>
<evidence type="ECO:0000313" key="2">
    <source>
        <dbReference type="Proteomes" id="UP000225706"/>
    </source>
</evidence>
<feature type="non-terminal residue" evidence="1">
    <location>
        <position position="1618"/>
    </location>
</feature>
<reference evidence="2" key="1">
    <citation type="journal article" date="2017" name="bioRxiv">
        <title>Comparative analysis of the genomes of Stylophora pistillata and Acropora digitifera provides evidence for extensive differences between species of corals.</title>
        <authorList>
            <person name="Voolstra C.R."/>
            <person name="Li Y."/>
            <person name="Liew Y.J."/>
            <person name="Baumgarten S."/>
            <person name="Zoccola D."/>
            <person name="Flot J.-F."/>
            <person name="Tambutte S."/>
            <person name="Allemand D."/>
            <person name="Aranda M."/>
        </authorList>
    </citation>
    <scope>NUCLEOTIDE SEQUENCE [LARGE SCALE GENOMIC DNA]</scope>
</reference>
<comment type="caution">
    <text evidence="1">The sequence shown here is derived from an EMBL/GenBank/DDBJ whole genome shotgun (WGS) entry which is preliminary data.</text>
</comment>
<dbReference type="Gene3D" id="3.80.10.10">
    <property type="entry name" value="Ribonuclease Inhibitor"/>
    <property type="match status" value="6"/>
</dbReference>
<dbReference type="InterPro" id="IPR032675">
    <property type="entry name" value="LRR_dom_sf"/>
</dbReference>
<dbReference type="Proteomes" id="UP000225706">
    <property type="component" value="Unassembled WGS sequence"/>
</dbReference>
<dbReference type="OrthoDB" id="5988380at2759"/>